<organism evidence="8 9">
    <name type="scientific">Pedobacter yonginense</name>
    <dbReference type="NCBI Taxonomy" id="651869"/>
    <lineage>
        <taxon>Bacteria</taxon>
        <taxon>Pseudomonadati</taxon>
        <taxon>Bacteroidota</taxon>
        <taxon>Sphingobacteriia</taxon>
        <taxon>Sphingobacteriales</taxon>
        <taxon>Sphingobacteriaceae</taxon>
        <taxon>Pedobacter</taxon>
    </lineage>
</organism>
<accession>A0A317EKP9</accession>
<dbReference type="OrthoDB" id="982116at2"/>
<sequence>MEQKYPNLLQRLQSTFIDTLLIILLMVIFSNLLDRFENVPDWIRIALFISIFFAYEPLLLTFGCTLGNYVKGIRVRKYSNPTEKINIFQALVRYPFKAVLGWVSFLTIHTNEERRAIHDLVSGSVMIKL</sequence>
<reference evidence="8 9" key="1">
    <citation type="submission" date="2018-05" db="EMBL/GenBank/DDBJ databases">
        <title>Pedobacter paludis sp. nov., isolated from wetland soil.</title>
        <authorList>
            <person name="Zhang Y."/>
            <person name="Wang G."/>
        </authorList>
    </citation>
    <scope>NUCLEOTIDE SEQUENCE [LARGE SCALE GENOMIC DNA]</scope>
    <source>
        <strain evidence="8 9">KCTC22721</strain>
    </source>
</reference>
<feature type="domain" description="RDD" evidence="7">
    <location>
        <begin position="5"/>
        <end position="122"/>
    </location>
</feature>
<evidence type="ECO:0000259" key="7">
    <source>
        <dbReference type="Pfam" id="PF06271"/>
    </source>
</evidence>
<dbReference type="Proteomes" id="UP000245379">
    <property type="component" value="Unassembled WGS sequence"/>
</dbReference>
<evidence type="ECO:0000256" key="4">
    <source>
        <dbReference type="ARBA" id="ARBA00022989"/>
    </source>
</evidence>
<keyword evidence="4 6" id="KW-1133">Transmembrane helix</keyword>
<dbReference type="InterPro" id="IPR051791">
    <property type="entry name" value="Pra-immunoreactive"/>
</dbReference>
<evidence type="ECO:0000256" key="3">
    <source>
        <dbReference type="ARBA" id="ARBA00022692"/>
    </source>
</evidence>
<evidence type="ECO:0000256" key="6">
    <source>
        <dbReference type="SAM" id="Phobius"/>
    </source>
</evidence>
<evidence type="ECO:0000256" key="2">
    <source>
        <dbReference type="ARBA" id="ARBA00022475"/>
    </source>
</evidence>
<proteinExistence type="predicted"/>
<feature type="transmembrane region" description="Helical" evidence="6">
    <location>
        <begin position="45"/>
        <end position="70"/>
    </location>
</feature>
<feature type="transmembrane region" description="Helical" evidence="6">
    <location>
        <begin position="12"/>
        <end position="33"/>
    </location>
</feature>
<evidence type="ECO:0000256" key="5">
    <source>
        <dbReference type="ARBA" id="ARBA00023136"/>
    </source>
</evidence>
<dbReference type="PANTHER" id="PTHR36115">
    <property type="entry name" value="PROLINE-RICH ANTIGEN HOMOLOG-RELATED"/>
    <property type="match status" value="1"/>
</dbReference>
<dbReference type="AlphaFoldDB" id="A0A317EKP9"/>
<keyword evidence="5 6" id="KW-0472">Membrane</keyword>
<keyword evidence="3 6" id="KW-0812">Transmembrane</keyword>
<dbReference type="EMBL" id="QGNZ01000002">
    <property type="protein sequence ID" value="PWS27411.1"/>
    <property type="molecule type" value="Genomic_DNA"/>
</dbReference>
<evidence type="ECO:0000256" key="1">
    <source>
        <dbReference type="ARBA" id="ARBA00004651"/>
    </source>
</evidence>
<dbReference type="GO" id="GO:0005886">
    <property type="term" value="C:plasma membrane"/>
    <property type="evidence" value="ECO:0007669"/>
    <property type="project" value="UniProtKB-SubCell"/>
</dbReference>
<comment type="subcellular location">
    <subcellularLocation>
        <location evidence="1">Cell membrane</location>
        <topology evidence="1">Multi-pass membrane protein</topology>
    </subcellularLocation>
</comment>
<keyword evidence="9" id="KW-1185">Reference proteome</keyword>
<name>A0A317EKP9_9SPHI</name>
<dbReference type="Pfam" id="PF06271">
    <property type="entry name" value="RDD"/>
    <property type="match status" value="1"/>
</dbReference>
<dbReference type="RefSeq" id="WP_109925120.1">
    <property type="nucleotide sequence ID" value="NZ_QGNZ01000002.1"/>
</dbReference>
<keyword evidence="2" id="KW-1003">Cell membrane</keyword>
<gene>
    <name evidence="8" type="ORF">DHW03_07305</name>
</gene>
<dbReference type="InterPro" id="IPR010432">
    <property type="entry name" value="RDD"/>
</dbReference>
<evidence type="ECO:0000313" key="9">
    <source>
        <dbReference type="Proteomes" id="UP000245379"/>
    </source>
</evidence>
<comment type="caution">
    <text evidence="8">The sequence shown here is derived from an EMBL/GenBank/DDBJ whole genome shotgun (WGS) entry which is preliminary data.</text>
</comment>
<evidence type="ECO:0000313" key="8">
    <source>
        <dbReference type="EMBL" id="PWS27411.1"/>
    </source>
</evidence>
<protein>
    <submittedName>
        <fullName evidence="8">RDD family protein</fullName>
    </submittedName>
</protein>